<keyword evidence="12" id="KW-1185">Reference proteome</keyword>
<feature type="region of interest" description="Disordered" evidence="9">
    <location>
        <begin position="23"/>
        <end position="66"/>
    </location>
</feature>
<keyword evidence="4" id="KW-0677">Repeat</keyword>
<evidence type="ECO:0000313" key="11">
    <source>
        <dbReference type="EMBL" id="GCC16777.1"/>
    </source>
</evidence>
<feature type="compositionally biased region" description="Low complexity" evidence="9">
    <location>
        <begin position="480"/>
        <end position="491"/>
    </location>
</feature>
<feature type="repeat" description="ANK" evidence="7">
    <location>
        <begin position="601"/>
        <end position="633"/>
    </location>
</feature>
<sequence length="734" mass="80707">PSPRAMMPGSPMLIQQDLRAPLDRAPSPRAMMPGSPMLIQEPRAPLDRAPSPRPGFIPVTPFENAEPSIHPLAGAAHEAQTLPSGTMESPLPQQPGLLSPVPSAYPGPLGPTRVSPRENFLPPLSAASRLPPDHYKKFLEAEDGRAMSGFALNPGVLNLSKDDSLKKKKPGVWAEADLDIAYEKRPSQIPSYETKHEQNWSTAKHEGSWRQTDLDLAVIPNKTAGGRNKAFNLIQIYGTLPKGTVPLHWRHETAQQQRRPPLLSSPQHSPWPNLPSPIVSRTNVPPHNPRPSSIKERRNVLPLSVLIRPTIVKQGRGRMTAGARLPQGQIGAPPTMRYPQLQPVAEVGRKVPALSALPLDAMHYPLPLAEMGEVETEIANILQPGDSPDPESIPRPLSPTRLQPVSLPDSEAIQDMEELMRIRAAIPRPLKRRTSIEQPVQQLVPMQKQARLYQQLTKLFARSGASQRKHQEPAEGSALPSSPQTSPTSDTHLSPNLPTPILEFPSSPSTLPVKRSILKQGDSSEPSTKMRARLNPLVVLLDAALLGELEVVKRVVFEMDDPSQSNDEGITGLHNAVCGGHYDIVEFLVNFGVNINVADGYGWTPLHCAASCNDLAICTFLVKKGAAIFSTTLSDGETAAEKCDRYLDGYEECARFLFSAEQQAGMMNSAVVYALWDYEAENSDELSFREGETITILQRGDKEEKNWWWASLYGREGYVPYNLLGLFPRVRPAV</sequence>
<evidence type="ECO:0000256" key="3">
    <source>
        <dbReference type="ARBA" id="ARBA00022703"/>
    </source>
</evidence>
<dbReference type="STRING" id="137246.A0A401RF75"/>
<evidence type="ECO:0000256" key="9">
    <source>
        <dbReference type="SAM" id="MobiDB-lite"/>
    </source>
</evidence>
<dbReference type="EMBL" id="BEZZ01001265">
    <property type="protein sequence ID" value="GCC16777.1"/>
    <property type="molecule type" value="Genomic_DNA"/>
</dbReference>
<proteinExistence type="predicted"/>
<comment type="subcellular location">
    <subcellularLocation>
        <location evidence="1">Nucleus</location>
    </subcellularLocation>
</comment>
<feature type="region of interest" description="Disordered" evidence="9">
    <location>
        <begin position="382"/>
        <end position="407"/>
    </location>
</feature>
<evidence type="ECO:0000256" key="6">
    <source>
        <dbReference type="ARBA" id="ARBA00023242"/>
    </source>
</evidence>
<dbReference type="InterPro" id="IPR001452">
    <property type="entry name" value="SH3_domain"/>
</dbReference>
<dbReference type="PROSITE" id="PS50088">
    <property type="entry name" value="ANK_REPEAT"/>
    <property type="match status" value="2"/>
</dbReference>
<dbReference type="GO" id="GO:0002039">
    <property type="term" value="F:p53 binding"/>
    <property type="evidence" value="ECO:0007669"/>
    <property type="project" value="InterPro"/>
</dbReference>
<dbReference type="SUPFAM" id="SSF48403">
    <property type="entry name" value="Ankyrin repeat"/>
    <property type="match status" value="1"/>
</dbReference>
<comment type="caution">
    <text evidence="11">The sequence shown here is derived from an EMBL/GenBank/DDBJ whole genome shotgun (WGS) entry which is preliminary data.</text>
</comment>
<dbReference type="PANTHER" id="PTHR24131">
    <property type="entry name" value="APOPTOSIS-STIMULATING OF P53 PROTEIN"/>
    <property type="match status" value="1"/>
</dbReference>
<protein>
    <recommendedName>
        <fullName evidence="10">SH3 domain-containing protein</fullName>
    </recommendedName>
</protein>
<keyword evidence="2 8" id="KW-0728">SH3 domain</keyword>
<dbReference type="GO" id="GO:0005634">
    <property type="term" value="C:nucleus"/>
    <property type="evidence" value="ECO:0007669"/>
    <property type="project" value="UniProtKB-SubCell"/>
</dbReference>
<evidence type="ECO:0000259" key="10">
    <source>
        <dbReference type="PROSITE" id="PS50002"/>
    </source>
</evidence>
<dbReference type="PROSITE" id="PS50002">
    <property type="entry name" value="SH3"/>
    <property type="match status" value="1"/>
</dbReference>
<dbReference type="GO" id="GO:0042981">
    <property type="term" value="P:regulation of apoptotic process"/>
    <property type="evidence" value="ECO:0007669"/>
    <property type="project" value="InterPro"/>
</dbReference>
<feature type="region of interest" description="Disordered" evidence="9">
    <location>
        <begin position="252"/>
        <end position="294"/>
    </location>
</feature>
<dbReference type="SMART" id="SM00326">
    <property type="entry name" value="SH3"/>
    <property type="match status" value="1"/>
</dbReference>
<evidence type="ECO:0000256" key="7">
    <source>
        <dbReference type="PROSITE-ProRule" id="PRU00023"/>
    </source>
</evidence>
<organism evidence="11 12">
    <name type="scientific">Chiloscyllium punctatum</name>
    <name type="common">Brownbanded bambooshark</name>
    <name type="synonym">Hemiscyllium punctatum</name>
    <dbReference type="NCBI Taxonomy" id="137246"/>
    <lineage>
        <taxon>Eukaryota</taxon>
        <taxon>Metazoa</taxon>
        <taxon>Chordata</taxon>
        <taxon>Craniata</taxon>
        <taxon>Vertebrata</taxon>
        <taxon>Chondrichthyes</taxon>
        <taxon>Elasmobranchii</taxon>
        <taxon>Galeomorphii</taxon>
        <taxon>Galeoidea</taxon>
        <taxon>Orectolobiformes</taxon>
        <taxon>Hemiscylliidae</taxon>
        <taxon>Chiloscyllium</taxon>
    </lineage>
</organism>
<feature type="domain" description="SH3" evidence="10">
    <location>
        <begin position="667"/>
        <end position="729"/>
    </location>
</feature>
<dbReference type="Pfam" id="PF00018">
    <property type="entry name" value="SH3_1"/>
    <property type="match status" value="1"/>
</dbReference>
<dbReference type="CDD" id="cd11807">
    <property type="entry name" value="SH3_ASPP"/>
    <property type="match status" value="1"/>
</dbReference>
<dbReference type="InterPro" id="IPR002110">
    <property type="entry name" value="Ankyrin_rpt"/>
</dbReference>
<dbReference type="SUPFAM" id="SSF50044">
    <property type="entry name" value="SH3-domain"/>
    <property type="match status" value="1"/>
</dbReference>
<evidence type="ECO:0000313" key="12">
    <source>
        <dbReference type="Proteomes" id="UP000287033"/>
    </source>
</evidence>
<dbReference type="InterPro" id="IPR036028">
    <property type="entry name" value="SH3-like_dom_sf"/>
</dbReference>
<dbReference type="PRINTS" id="PR00452">
    <property type="entry name" value="SH3DOMAIN"/>
</dbReference>
<dbReference type="AlphaFoldDB" id="A0A401RF75"/>
<evidence type="ECO:0000256" key="5">
    <source>
        <dbReference type="ARBA" id="ARBA00023043"/>
    </source>
</evidence>
<accession>A0A401RF75</accession>
<keyword evidence="5 7" id="KW-0040">ANK repeat</keyword>
<evidence type="ECO:0000256" key="1">
    <source>
        <dbReference type="ARBA" id="ARBA00004123"/>
    </source>
</evidence>
<dbReference type="PANTHER" id="PTHR24131:SF17">
    <property type="entry name" value="RELA-ASSOCIATED INHIBITOR ISOFORM X1"/>
    <property type="match status" value="1"/>
</dbReference>
<evidence type="ECO:0000256" key="2">
    <source>
        <dbReference type="ARBA" id="ARBA00022443"/>
    </source>
</evidence>
<feature type="non-terminal residue" evidence="11">
    <location>
        <position position="1"/>
    </location>
</feature>
<dbReference type="OrthoDB" id="10038642at2759"/>
<dbReference type="Gene3D" id="1.25.40.20">
    <property type="entry name" value="Ankyrin repeat-containing domain"/>
    <property type="match status" value="1"/>
</dbReference>
<dbReference type="OMA" id="QPNQYKH"/>
<dbReference type="GO" id="GO:0006915">
    <property type="term" value="P:apoptotic process"/>
    <property type="evidence" value="ECO:0007669"/>
    <property type="project" value="UniProtKB-KW"/>
</dbReference>
<keyword evidence="6" id="KW-0539">Nucleus</keyword>
<feature type="region of interest" description="Disordered" evidence="9">
    <location>
        <begin position="463"/>
        <end position="510"/>
    </location>
</feature>
<gene>
    <name evidence="11" type="ORF">chiPu_0017341</name>
</gene>
<keyword evidence="3" id="KW-0053">Apoptosis</keyword>
<dbReference type="Proteomes" id="UP000287033">
    <property type="component" value="Unassembled WGS sequence"/>
</dbReference>
<dbReference type="InterPro" id="IPR036770">
    <property type="entry name" value="Ankyrin_rpt-contain_sf"/>
</dbReference>
<name>A0A401RF75_CHIPU</name>
<dbReference type="InterPro" id="IPR047163">
    <property type="entry name" value="ASPP1/2"/>
</dbReference>
<feature type="repeat" description="ANK" evidence="7">
    <location>
        <begin position="568"/>
        <end position="600"/>
    </location>
</feature>
<reference evidence="11 12" key="1">
    <citation type="journal article" date="2018" name="Nat. Ecol. Evol.">
        <title>Shark genomes provide insights into elasmobranch evolution and the origin of vertebrates.</title>
        <authorList>
            <person name="Hara Y"/>
            <person name="Yamaguchi K"/>
            <person name="Onimaru K"/>
            <person name="Kadota M"/>
            <person name="Koyanagi M"/>
            <person name="Keeley SD"/>
            <person name="Tatsumi K"/>
            <person name="Tanaka K"/>
            <person name="Motone F"/>
            <person name="Kageyama Y"/>
            <person name="Nozu R"/>
            <person name="Adachi N"/>
            <person name="Nishimura O"/>
            <person name="Nakagawa R"/>
            <person name="Tanegashima C"/>
            <person name="Kiyatake I"/>
            <person name="Matsumoto R"/>
            <person name="Murakumo K"/>
            <person name="Nishida K"/>
            <person name="Terakita A"/>
            <person name="Kuratani S"/>
            <person name="Sato K"/>
            <person name="Hyodo S Kuraku.S."/>
        </authorList>
    </citation>
    <scope>NUCLEOTIDE SEQUENCE [LARGE SCALE GENOMIC DNA]</scope>
</reference>
<feature type="compositionally biased region" description="Polar residues" evidence="9">
    <location>
        <begin position="254"/>
        <end position="270"/>
    </location>
</feature>
<evidence type="ECO:0000256" key="4">
    <source>
        <dbReference type="ARBA" id="ARBA00022737"/>
    </source>
</evidence>
<dbReference type="Pfam" id="PF12796">
    <property type="entry name" value="Ank_2"/>
    <property type="match status" value="1"/>
</dbReference>
<dbReference type="FunFam" id="1.25.40.20:FF:000008">
    <property type="entry name" value="Apoptosis-stimulating of p53 protein 2 isoform 1"/>
    <property type="match status" value="1"/>
</dbReference>
<evidence type="ECO:0000256" key="8">
    <source>
        <dbReference type="PROSITE-ProRule" id="PRU00192"/>
    </source>
</evidence>
<dbReference type="PROSITE" id="PS50297">
    <property type="entry name" value="ANK_REP_REGION"/>
    <property type="match status" value="2"/>
</dbReference>
<dbReference type="SMART" id="SM00248">
    <property type="entry name" value="ANK"/>
    <property type="match status" value="2"/>
</dbReference>